<evidence type="ECO:0000313" key="2">
    <source>
        <dbReference type="EMBL" id="CAH0367486.1"/>
    </source>
</evidence>
<dbReference type="AlphaFoldDB" id="A0A8J2SGV5"/>
<name>A0A8J2SGV5_9STRA</name>
<accession>A0A8J2SGV5</accession>
<comment type="caution">
    <text evidence="2">The sequence shown here is derived from an EMBL/GenBank/DDBJ whole genome shotgun (WGS) entry which is preliminary data.</text>
</comment>
<evidence type="ECO:0000256" key="1">
    <source>
        <dbReference type="SAM" id="MobiDB-lite"/>
    </source>
</evidence>
<sequence>MYKSNRVCLLRRRRQRAPLRGEDLADDRVEAVAVLHGGEDGRPGAAHLERVAAHHVQVRADGRREVDLVDDEDVRLRDARPALARHLVAARDVDDVDREVRELVREVRREVVAARLAQQELGVRVGPRQRLEGLEVRAHVLADRRVRAAPRLDRSDAVRRQRRVPRQELGVLAREDVVRHDGQRVLLAQRPAELQRQRRLAAADGAADAHRERAPPPVPSPPVRRQARLAPAELARRVEVLMSVAVRLAPGPQLCAGHAAAPREHFF</sequence>
<dbReference type="Proteomes" id="UP000789595">
    <property type="component" value="Unassembled WGS sequence"/>
</dbReference>
<feature type="region of interest" description="Disordered" evidence="1">
    <location>
        <begin position="199"/>
        <end position="225"/>
    </location>
</feature>
<gene>
    <name evidence="2" type="ORF">PECAL_2P05090</name>
</gene>
<evidence type="ECO:0000313" key="3">
    <source>
        <dbReference type="Proteomes" id="UP000789595"/>
    </source>
</evidence>
<dbReference type="EMBL" id="CAKKNE010000002">
    <property type="protein sequence ID" value="CAH0367486.1"/>
    <property type="molecule type" value="Genomic_DNA"/>
</dbReference>
<reference evidence="2" key="1">
    <citation type="submission" date="2021-11" db="EMBL/GenBank/DDBJ databases">
        <authorList>
            <consortium name="Genoscope - CEA"/>
            <person name="William W."/>
        </authorList>
    </citation>
    <scope>NUCLEOTIDE SEQUENCE</scope>
</reference>
<organism evidence="2 3">
    <name type="scientific">Pelagomonas calceolata</name>
    <dbReference type="NCBI Taxonomy" id="35677"/>
    <lineage>
        <taxon>Eukaryota</taxon>
        <taxon>Sar</taxon>
        <taxon>Stramenopiles</taxon>
        <taxon>Ochrophyta</taxon>
        <taxon>Pelagophyceae</taxon>
        <taxon>Pelagomonadales</taxon>
        <taxon>Pelagomonadaceae</taxon>
        <taxon>Pelagomonas</taxon>
    </lineage>
</organism>
<proteinExistence type="predicted"/>
<keyword evidence="3" id="KW-1185">Reference proteome</keyword>
<protein>
    <submittedName>
        <fullName evidence="2">Uncharacterized protein</fullName>
    </submittedName>
</protein>